<dbReference type="SUPFAM" id="SSF51735">
    <property type="entry name" value="NAD(P)-binding Rossmann-fold domains"/>
    <property type="match status" value="1"/>
</dbReference>
<reference evidence="5" key="1">
    <citation type="submission" date="2022-03" db="EMBL/GenBank/DDBJ databases">
        <authorList>
            <person name="Lindestad O."/>
        </authorList>
    </citation>
    <scope>NUCLEOTIDE SEQUENCE</scope>
</reference>
<dbReference type="InterPro" id="IPR002347">
    <property type="entry name" value="SDR_fam"/>
</dbReference>
<sequence length="294" mass="33490">MADKVAVVTGSNKGIGYATVRELYKRGVKYVYLTARDVQRGQKAIENLKQEGWNPLFHQLDVTDKDSVKIFAEHLKQKHGGIDILINNAAISSSNFTETSYEDSVRVIDANYFSILTIQEYIFPILNDSARVINISSDCGHISNLRNKYWISRLTKVDTKQGDVNAFVNWFLDSVKNGTLDQEDFQEMPLLAYRISKIALCALTRVQQKEVGRNISVNSLHPGFVKTDMTKTTGFITIEEASKAPVYLALDVDQSVKGKYFWYDKTEREWADPNQKLHCTYEVIDKCLRELNQA</sequence>
<organism evidence="5 6">
    <name type="scientific">Pararge aegeria aegeria</name>
    <dbReference type="NCBI Taxonomy" id="348720"/>
    <lineage>
        <taxon>Eukaryota</taxon>
        <taxon>Metazoa</taxon>
        <taxon>Ecdysozoa</taxon>
        <taxon>Arthropoda</taxon>
        <taxon>Hexapoda</taxon>
        <taxon>Insecta</taxon>
        <taxon>Pterygota</taxon>
        <taxon>Neoptera</taxon>
        <taxon>Endopterygota</taxon>
        <taxon>Lepidoptera</taxon>
        <taxon>Glossata</taxon>
        <taxon>Ditrysia</taxon>
        <taxon>Papilionoidea</taxon>
        <taxon>Nymphalidae</taxon>
        <taxon>Satyrinae</taxon>
        <taxon>Satyrini</taxon>
        <taxon>Parargina</taxon>
        <taxon>Pararge</taxon>
    </lineage>
</organism>
<dbReference type="PANTHER" id="PTHR43963">
    <property type="entry name" value="CARBONYL REDUCTASE 1-RELATED"/>
    <property type="match status" value="1"/>
</dbReference>
<dbReference type="PANTHER" id="PTHR43963:SF6">
    <property type="entry name" value="CHAIN DEHYDROGENASE FAMILY PROTEIN, PUTATIVE (AFU_ORTHOLOGUE AFUA_3G15350)-RELATED"/>
    <property type="match status" value="1"/>
</dbReference>
<accession>A0A8S4R6W4</accession>
<evidence type="ECO:0000256" key="3">
    <source>
        <dbReference type="ARBA" id="ARBA00023002"/>
    </source>
</evidence>
<evidence type="ECO:0000256" key="1">
    <source>
        <dbReference type="ARBA" id="ARBA00006484"/>
    </source>
</evidence>
<dbReference type="AlphaFoldDB" id="A0A8S4R6W4"/>
<evidence type="ECO:0000313" key="6">
    <source>
        <dbReference type="Proteomes" id="UP000838756"/>
    </source>
</evidence>
<evidence type="ECO:0000256" key="2">
    <source>
        <dbReference type="ARBA" id="ARBA00022857"/>
    </source>
</evidence>
<dbReference type="Proteomes" id="UP000838756">
    <property type="component" value="Unassembled WGS sequence"/>
</dbReference>
<evidence type="ECO:0000313" key="5">
    <source>
        <dbReference type="EMBL" id="CAH2232587.1"/>
    </source>
</evidence>
<dbReference type="PRINTS" id="PR00081">
    <property type="entry name" value="GDHRDH"/>
</dbReference>
<gene>
    <name evidence="5" type="primary">jg10148</name>
    <name evidence="5" type="ORF">PAEG_LOCUS10817</name>
</gene>
<protein>
    <submittedName>
        <fullName evidence="5">Jg10148 protein</fullName>
    </submittedName>
</protein>
<dbReference type="GO" id="GO:0016491">
    <property type="term" value="F:oxidoreductase activity"/>
    <property type="evidence" value="ECO:0007669"/>
    <property type="project" value="UniProtKB-KW"/>
</dbReference>
<dbReference type="OrthoDB" id="7289984at2759"/>
<dbReference type="EMBL" id="CAKXAJ010024910">
    <property type="protein sequence ID" value="CAH2232587.1"/>
    <property type="molecule type" value="Genomic_DNA"/>
</dbReference>
<dbReference type="PRINTS" id="PR00080">
    <property type="entry name" value="SDRFAMILY"/>
</dbReference>
<name>A0A8S4R6W4_9NEOP</name>
<keyword evidence="3" id="KW-0560">Oxidoreductase</keyword>
<proteinExistence type="inferred from homology"/>
<dbReference type="Gene3D" id="3.40.50.720">
    <property type="entry name" value="NAD(P)-binding Rossmann-like Domain"/>
    <property type="match status" value="1"/>
</dbReference>
<comment type="caution">
    <text evidence="5">The sequence shown here is derived from an EMBL/GenBank/DDBJ whole genome shotgun (WGS) entry which is preliminary data.</text>
</comment>
<dbReference type="InterPro" id="IPR036291">
    <property type="entry name" value="NAD(P)-bd_dom_sf"/>
</dbReference>
<keyword evidence="2" id="KW-0521">NADP</keyword>
<comment type="similarity">
    <text evidence="1 4">Belongs to the short-chain dehydrogenases/reductases (SDR) family.</text>
</comment>
<evidence type="ECO:0000256" key="4">
    <source>
        <dbReference type="RuleBase" id="RU000363"/>
    </source>
</evidence>
<dbReference type="Pfam" id="PF00106">
    <property type="entry name" value="adh_short"/>
    <property type="match status" value="2"/>
</dbReference>
<keyword evidence="6" id="KW-1185">Reference proteome</keyword>